<comment type="subcellular location">
    <subcellularLocation>
        <location evidence="2">Cell membrane</location>
        <topology evidence="2">Multi-pass membrane protein</topology>
    </subcellularLocation>
</comment>
<keyword evidence="5" id="KW-0349">Heme</keyword>
<dbReference type="PANTHER" id="PTHR30529">
    <property type="entry name" value="CYTOCHROME B561"/>
    <property type="match status" value="1"/>
</dbReference>
<name>A0ABT8EJF9_9BURK</name>
<comment type="caution">
    <text evidence="15">The sequence shown here is derived from an EMBL/GenBank/DDBJ whole genome shotgun (WGS) entry which is preliminary data.</text>
</comment>
<keyword evidence="6 13" id="KW-0812">Transmembrane</keyword>
<evidence type="ECO:0000256" key="2">
    <source>
        <dbReference type="ARBA" id="ARBA00004651"/>
    </source>
</evidence>
<dbReference type="SUPFAM" id="SSF81342">
    <property type="entry name" value="Transmembrane di-heme cytochromes"/>
    <property type="match status" value="1"/>
</dbReference>
<dbReference type="Pfam" id="PF01292">
    <property type="entry name" value="Ni_hydr_CYTB"/>
    <property type="match status" value="1"/>
</dbReference>
<dbReference type="Proteomes" id="UP001168613">
    <property type="component" value="Unassembled WGS sequence"/>
</dbReference>
<keyword evidence="4" id="KW-1003">Cell membrane</keyword>
<keyword evidence="11 13" id="KW-0472">Membrane</keyword>
<sequence>MSTPPPTRYPLFSRFLHWLMAILLLGMVILGYYMKSLPMSPVKFQLYSWHKWTGISVLTLVVVRLLWRYTHRLPSLPHSMSVISIWAAKIGHLFLYGLMLAIPITGWLMSSAKGIPTVMFGLYPLPDLISKNKELGNTLVTVHIWLNYALITMVIAHVMAALKHQFIDRDRIFSRITLRFTPEKKT</sequence>
<feature type="transmembrane region" description="Helical" evidence="13">
    <location>
        <begin position="145"/>
        <end position="162"/>
    </location>
</feature>
<evidence type="ECO:0000256" key="11">
    <source>
        <dbReference type="ARBA" id="ARBA00023136"/>
    </source>
</evidence>
<keyword evidence="3" id="KW-0813">Transport</keyword>
<dbReference type="InterPro" id="IPR016174">
    <property type="entry name" value="Di-haem_cyt_TM"/>
</dbReference>
<feature type="transmembrane region" description="Helical" evidence="13">
    <location>
        <begin position="79"/>
        <end position="99"/>
    </location>
</feature>
<evidence type="ECO:0000256" key="1">
    <source>
        <dbReference type="ARBA" id="ARBA00001970"/>
    </source>
</evidence>
<evidence type="ECO:0000256" key="3">
    <source>
        <dbReference type="ARBA" id="ARBA00022448"/>
    </source>
</evidence>
<evidence type="ECO:0000256" key="6">
    <source>
        <dbReference type="ARBA" id="ARBA00022692"/>
    </source>
</evidence>
<keyword evidence="10" id="KW-0408">Iron</keyword>
<dbReference type="InterPro" id="IPR052168">
    <property type="entry name" value="Cytochrome_b561_oxidase"/>
</dbReference>
<evidence type="ECO:0000256" key="12">
    <source>
        <dbReference type="ARBA" id="ARBA00037975"/>
    </source>
</evidence>
<organism evidence="15 16">
    <name type="scientific">Alcaligenes endophyticus</name>
    <dbReference type="NCBI Taxonomy" id="1929088"/>
    <lineage>
        <taxon>Bacteria</taxon>
        <taxon>Pseudomonadati</taxon>
        <taxon>Pseudomonadota</taxon>
        <taxon>Betaproteobacteria</taxon>
        <taxon>Burkholderiales</taxon>
        <taxon>Alcaligenaceae</taxon>
        <taxon>Alcaligenes</taxon>
    </lineage>
</organism>
<comment type="cofactor">
    <cofactor evidence="1">
        <name>heme b</name>
        <dbReference type="ChEBI" id="CHEBI:60344"/>
    </cofactor>
</comment>
<evidence type="ECO:0000256" key="13">
    <source>
        <dbReference type="SAM" id="Phobius"/>
    </source>
</evidence>
<gene>
    <name evidence="15" type="ORF">LMS43_08945</name>
</gene>
<keyword evidence="8" id="KW-0249">Electron transport</keyword>
<accession>A0ABT8EJF9</accession>
<evidence type="ECO:0000256" key="5">
    <source>
        <dbReference type="ARBA" id="ARBA00022617"/>
    </source>
</evidence>
<reference evidence="15" key="1">
    <citation type="submission" date="2021-11" db="EMBL/GenBank/DDBJ databases">
        <title>Draft genome sequence of Alcaligenes endophyticus type strain CCUG 75668T.</title>
        <authorList>
            <person name="Salva-Serra F."/>
            <person name="Duran R.E."/>
            <person name="Seeger M."/>
            <person name="Moore E.R.B."/>
            <person name="Jaen-Luchoro D."/>
        </authorList>
    </citation>
    <scope>NUCLEOTIDE SEQUENCE</scope>
    <source>
        <strain evidence="15">CCUG 75668</strain>
    </source>
</reference>
<dbReference type="PANTHER" id="PTHR30529:SF1">
    <property type="entry name" value="CYTOCHROME B561 HOMOLOG 2"/>
    <property type="match status" value="1"/>
</dbReference>
<feature type="transmembrane region" description="Helical" evidence="13">
    <location>
        <begin position="46"/>
        <end position="67"/>
    </location>
</feature>
<evidence type="ECO:0000256" key="4">
    <source>
        <dbReference type="ARBA" id="ARBA00022475"/>
    </source>
</evidence>
<dbReference type="RefSeq" id="WP_266124093.1">
    <property type="nucleotide sequence ID" value="NZ_JAJHNU010000002.1"/>
</dbReference>
<dbReference type="Gene3D" id="1.20.950.20">
    <property type="entry name" value="Transmembrane di-heme cytochromes, Chain C"/>
    <property type="match status" value="1"/>
</dbReference>
<keyword evidence="7" id="KW-0479">Metal-binding</keyword>
<dbReference type="EMBL" id="JAJHNU010000002">
    <property type="protein sequence ID" value="MDN4121413.1"/>
    <property type="molecule type" value="Genomic_DNA"/>
</dbReference>
<evidence type="ECO:0000256" key="8">
    <source>
        <dbReference type="ARBA" id="ARBA00022982"/>
    </source>
</evidence>
<evidence type="ECO:0000256" key="10">
    <source>
        <dbReference type="ARBA" id="ARBA00023004"/>
    </source>
</evidence>
<evidence type="ECO:0000313" key="16">
    <source>
        <dbReference type="Proteomes" id="UP001168613"/>
    </source>
</evidence>
<proteinExistence type="inferred from homology"/>
<keyword evidence="16" id="KW-1185">Reference proteome</keyword>
<evidence type="ECO:0000259" key="14">
    <source>
        <dbReference type="Pfam" id="PF01292"/>
    </source>
</evidence>
<dbReference type="InterPro" id="IPR011577">
    <property type="entry name" value="Cyt_b561_bac/Ni-Hgenase"/>
</dbReference>
<protein>
    <submittedName>
        <fullName evidence="15">Cytochrome b</fullName>
    </submittedName>
</protein>
<feature type="domain" description="Cytochrome b561 bacterial/Ni-hydrogenase" evidence="14">
    <location>
        <begin position="8"/>
        <end position="176"/>
    </location>
</feature>
<evidence type="ECO:0000256" key="9">
    <source>
        <dbReference type="ARBA" id="ARBA00022989"/>
    </source>
</evidence>
<keyword evidence="9 13" id="KW-1133">Transmembrane helix</keyword>
<comment type="similarity">
    <text evidence="12">Belongs to the cytochrome b561 family.</text>
</comment>
<evidence type="ECO:0000313" key="15">
    <source>
        <dbReference type="EMBL" id="MDN4121413.1"/>
    </source>
</evidence>
<evidence type="ECO:0000256" key="7">
    <source>
        <dbReference type="ARBA" id="ARBA00022723"/>
    </source>
</evidence>
<feature type="transmembrane region" description="Helical" evidence="13">
    <location>
        <begin position="15"/>
        <end position="34"/>
    </location>
</feature>